<dbReference type="RefSeq" id="WP_019463576.1">
    <property type="nucleotide sequence ID" value="NZ_ALOY01000054.1"/>
</dbReference>
<dbReference type="InterPro" id="IPR019587">
    <property type="entry name" value="Polyketide_cyclase/dehydratase"/>
</dbReference>
<proteinExistence type="predicted"/>
<dbReference type="Pfam" id="PF10604">
    <property type="entry name" value="Polyketide_cyc2"/>
    <property type="match status" value="1"/>
</dbReference>
<keyword evidence="2" id="KW-1185">Reference proteome</keyword>
<organism evidence="1 2">
    <name type="scientific">Dyella japonica A8</name>
    <dbReference type="NCBI Taxonomy" id="1217721"/>
    <lineage>
        <taxon>Bacteria</taxon>
        <taxon>Pseudomonadati</taxon>
        <taxon>Pseudomonadota</taxon>
        <taxon>Gammaproteobacteria</taxon>
        <taxon>Lysobacterales</taxon>
        <taxon>Rhodanobacteraceae</taxon>
        <taxon>Dyella</taxon>
    </lineage>
</organism>
<evidence type="ECO:0000313" key="1">
    <source>
        <dbReference type="EMBL" id="AIF45910.1"/>
    </source>
</evidence>
<dbReference type="KEGG" id="dja:HY57_00835"/>
<dbReference type="CDD" id="cd07818">
    <property type="entry name" value="SRPBCC_1"/>
    <property type="match status" value="1"/>
</dbReference>
<accession>A0A075JWK5</accession>
<dbReference type="InterPro" id="IPR023393">
    <property type="entry name" value="START-like_dom_sf"/>
</dbReference>
<reference evidence="1 2" key="1">
    <citation type="submission" date="2014-07" db="EMBL/GenBank/DDBJ databases">
        <title>Complete Genome Sequence of Dyella japonica Strain A8 Isolated from Malaysian Tropical Soil.</title>
        <authorList>
            <person name="Hui R.K.H."/>
            <person name="Chen J.-W."/>
            <person name="Chan K.-G."/>
            <person name="Leung F.C.C."/>
        </authorList>
    </citation>
    <scope>NUCLEOTIDE SEQUENCE [LARGE SCALE GENOMIC DNA]</scope>
    <source>
        <strain evidence="1 2">A8</strain>
    </source>
</reference>
<dbReference type="HOGENOM" id="CLU_104147_0_0_6"/>
<evidence type="ECO:0000313" key="2">
    <source>
        <dbReference type="Proteomes" id="UP000027987"/>
    </source>
</evidence>
<dbReference type="PATRIC" id="fig|1217721.7.peg.173"/>
<name>A0A075JWK5_9GAMM</name>
<dbReference type="Proteomes" id="UP000027987">
    <property type="component" value="Chromosome"/>
</dbReference>
<protein>
    <submittedName>
        <fullName evidence="1">Polyketide cyclase</fullName>
    </submittedName>
</protein>
<sequence>MLIALIIVLLVIAAVLAVAASRPDQFRIERAATIKAAPERIFPYINDLHRWQSWSPYEKKDPAMQRSFEGPSSGQGAAYGWSGNKNIGSGRMEISQSTPSSLVRIQLEFFTPFKASNTAEFVLEPQGDATRITWSMQGHSNFMSKLMGLVFNVDKMVGKDFEDGLVNLRTLAEKAA</sequence>
<gene>
    <name evidence="1" type="ORF">HY57_00835</name>
</gene>
<dbReference type="AlphaFoldDB" id="A0A075JWK5"/>
<dbReference type="EMBL" id="CP008884">
    <property type="protein sequence ID" value="AIF45910.1"/>
    <property type="molecule type" value="Genomic_DNA"/>
</dbReference>
<dbReference type="STRING" id="1217721.HY57_00835"/>
<dbReference type="Gene3D" id="3.30.530.20">
    <property type="match status" value="1"/>
</dbReference>
<dbReference type="OrthoDB" id="9807923at2"/>
<dbReference type="SUPFAM" id="SSF55961">
    <property type="entry name" value="Bet v1-like"/>
    <property type="match status" value="1"/>
</dbReference>